<dbReference type="AlphaFoldDB" id="W3VGZ9"/>
<dbReference type="PROSITE" id="PS00065">
    <property type="entry name" value="D_2_HYDROXYACID_DH_1"/>
    <property type="match status" value="1"/>
</dbReference>
<dbReference type="PROSITE" id="PS00671">
    <property type="entry name" value="D_2_HYDROXYACID_DH_3"/>
    <property type="match status" value="1"/>
</dbReference>
<gene>
    <name evidence="8" type="ORF">PaG_04851</name>
</gene>
<evidence type="ECO:0000259" key="6">
    <source>
        <dbReference type="Pfam" id="PF00389"/>
    </source>
</evidence>
<dbReference type="PANTHER" id="PTHR10996:SF282">
    <property type="entry name" value="D-3-PHOSPHOGLYCERATE DEHYDROGENASE 1-RELATED"/>
    <property type="match status" value="1"/>
</dbReference>
<dbReference type="OrthoDB" id="1621027at2759"/>
<proteinExistence type="inferred from homology"/>
<evidence type="ECO:0000313" key="8">
    <source>
        <dbReference type="EMBL" id="ETS60928.1"/>
    </source>
</evidence>
<name>W3VGZ9_MOEAP</name>
<comment type="similarity">
    <text evidence="1">Belongs to the D-isomer specific 2-hydroxyacid dehydrogenase family.</text>
</comment>
<dbReference type="InterPro" id="IPR006139">
    <property type="entry name" value="D-isomer_2_OHA_DH_cat_dom"/>
</dbReference>
<keyword evidence="9" id="KW-1185">Reference proteome</keyword>
<evidence type="ECO:0000256" key="4">
    <source>
        <dbReference type="ARBA" id="ARBA00029440"/>
    </source>
</evidence>
<dbReference type="GO" id="GO:0004617">
    <property type="term" value="F:phosphoglycerate dehydrogenase activity"/>
    <property type="evidence" value="ECO:0007669"/>
    <property type="project" value="UniProtKB-ARBA"/>
</dbReference>
<comment type="pathway">
    <text evidence="4">Amino-acid biosynthesis.</text>
</comment>
<dbReference type="FunFam" id="3.40.50.720:FF:000041">
    <property type="entry name" value="D-3-phosphoglycerate dehydrogenase"/>
    <property type="match status" value="1"/>
</dbReference>
<dbReference type="SUPFAM" id="SSF52283">
    <property type="entry name" value="Formate/glycerate dehydrogenase catalytic domain-like"/>
    <property type="match status" value="1"/>
</dbReference>
<comment type="caution">
    <text evidence="8">The sequence shown here is derived from an EMBL/GenBank/DDBJ whole genome shotgun (WGS) entry which is preliminary data.</text>
</comment>
<dbReference type="HOGENOM" id="CLU_019796_9_1_1"/>
<feature type="compositionally biased region" description="Low complexity" evidence="5">
    <location>
        <begin position="117"/>
        <end position="133"/>
    </location>
</feature>
<sequence>MLRCRAGVATIAPGWRLSEFIAPTTEAAVIDATLWDCVAVKAVAAMAEGGNQSLGAASQGHEAAESVRFLSELRWAGEQRKVQAEAFHRAGFSPPGNAGSFAAMMAAQAGAQVLANGSAIHPSSSPPTSFSPPRARAQSQSVPLSAPRLLTPFDTGDIKILLLENVSQGAVKMLKEQGYQVDFHTKAWSEEELIQNIGQYHAIGIRSKTKLTSKVFRAAHKLLVVGCFCIGTNQVDLESAAKAGVAVFNSPFANSRSVAELVIGEMIGLSRQLGDRANEMRQGTWNKVSKGCYEVRGKILGIVGYGHIGSQLSVLAEAMGMHVIYYDVVPLMPLGSAKQVPTLNELLGTADFVSLHVPELAETKNMIRAEQIKAMKKGAYLINNARGTVVDIPALVEGLKSGHLAGAAVDVFPKEPAASGPGTFSDELNSWASELCKLPNVMLTPHIGGSTEEAQRMIGIEVSDALIRYMNFGGSVGAVNFPEVDLRAITEADSRVIRICYVHQNQPGSLRAVNEILGSFNVDKQHSDSHKDVAYLMADISGVSENDVREIYDRISKTNANILTRLLS</sequence>
<dbReference type="EMBL" id="AWNI01000022">
    <property type="protein sequence ID" value="ETS60928.1"/>
    <property type="molecule type" value="Genomic_DNA"/>
</dbReference>
<dbReference type="GO" id="GO:0051287">
    <property type="term" value="F:NAD binding"/>
    <property type="evidence" value="ECO:0007669"/>
    <property type="project" value="InterPro"/>
</dbReference>
<dbReference type="Pfam" id="PF02826">
    <property type="entry name" value="2-Hacid_dh_C"/>
    <property type="match status" value="1"/>
</dbReference>
<evidence type="ECO:0000256" key="1">
    <source>
        <dbReference type="ARBA" id="ARBA00005854"/>
    </source>
</evidence>
<organism evidence="8 9">
    <name type="scientific">Moesziomyces aphidis</name>
    <name type="common">Pseudozyma aphidis</name>
    <dbReference type="NCBI Taxonomy" id="84754"/>
    <lineage>
        <taxon>Eukaryota</taxon>
        <taxon>Fungi</taxon>
        <taxon>Dikarya</taxon>
        <taxon>Basidiomycota</taxon>
        <taxon>Ustilaginomycotina</taxon>
        <taxon>Ustilaginomycetes</taxon>
        <taxon>Ustilaginales</taxon>
        <taxon>Ustilaginaceae</taxon>
        <taxon>Moesziomyces</taxon>
    </lineage>
</organism>
<dbReference type="SUPFAM" id="SSF55021">
    <property type="entry name" value="ACT-like"/>
    <property type="match status" value="1"/>
</dbReference>
<dbReference type="NCBIfam" id="NF008759">
    <property type="entry name" value="PRK11790.1"/>
    <property type="match status" value="1"/>
</dbReference>
<dbReference type="Gene3D" id="3.40.50.720">
    <property type="entry name" value="NAD(P)-binding Rossmann-like Domain"/>
    <property type="match status" value="2"/>
</dbReference>
<evidence type="ECO:0000313" key="9">
    <source>
        <dbReference type="Proteomes" id="UP000019462"/>
    </source>
</evidence>
<evidence type="ECO:0000256" key="5">
    <source>
        <dbReference type="SAM" id="MobiDB-lite"/>
    </source>
</evidence>
<dbReference type="Gene3D" id="3.30.70.260">
    <property type="match status" value="1"/>
</dbReference>
<evidence type="ECO:0000256" key="3">
    <source>
        <dbReference type="ARBA" id="ARBA00023027"/>
    </source>
</evidence>
<dbReference type="InterPro" id="IPR045865">
    <property type="entry name" value="ACT-like_dom_sf"/>
</dbReference>
<keyword evidence="2" id="KW-0560">Oxidoreductase</keyword>
<dbReference type="InterPro" id="IPR036291">
    <property type="entry name" value="NAD(P)-bd_dom_sf"/>
</dbReference>
<evidence type="ECO:0000256" key="2">
    <source>
        <dbReference type="ARBA" id="ARBA00023002"/>
    </source>
</evidence>
<dbReference type="Proteomes" id="UP000019462">
    <property type="component" value="Unassembled WGS sequence"/>
</dbReference>
<feature type="region of interest" description="Disordered" evidence="5">
    <location>
        <begin position="117"/>
        <end position="141"/>
    </location>
</feature>
<dbReference type="InterPro" id="IPR006140">
    <property type="entry name" value="D-isomer_DH_NAD-bd"/>
</dbReference>
<feature type="domain" description="D-isomer specific 2-hydroxyacid dehydrogenase NAD-binding" evidence="7">
    <location>
        <begin position="264"/>
        <end position="448"/>
    </location>
</feature>
<evidence type="ECO:0008006" key="10">
    <source>
        <dbReference type="Google" id="ProtNLM"/>
    </source>
</evidence>
<accession>W3VGZ9</accession>
<dbReference type="InterPro" id="IPR029752">
    <property type="entry name" value="D-isomer_DH_CS1"/>
</dbReference>
<dbReference type="InterPro" id="IPR050223">
    <property type="entry name" value="D-isomer_2-hydroxyacid_DH"/>
</dbReference>
<dbReference type="GO" id="GO:0047545">
    <property type="term" value="F:(S)-2-hydroxyglutarate dehydrogenase activity"/>
    <property type="evidence" value="ECO:0007669"/>
    <property type="project" value="UniProtKB-ARBA"/>
</dbReference>
<dbReference type="CDD" id="cd12176">
    <property type="entry name" value="PGDH_3"/>
    <property type="match status" value="1"/>
</dbReference>
<keyword evidence="3" id="KW-0520">NAD</keyword>
<dbReference type="Pfam" id="PF00389">
    <property type="entry name" value="2-Hacid_dh"/>
    <property type="match status" value="1"/>
</dbReference>
<dbReference type="SUPFAM" id="SSF51735">
    <property type="entry name" value="NAD(P)-binding Rossmann-fold domains"/>
    <property type="match status" value="1"/>
</dbReference>
<dbReference type="GO" id="GO:0006564">
    <property type="term" value="P:L-serine biosynthetic process"/>
    <property type="evidence" value="ECO:0007669"/>
    <property type="project" value="UniProtKB-ARBA"/>
</dbReference>
<protein>
    <recommendedName>
        <fullName evidence="10">Phosphoglycerate dehydrogenase</fullName>
    </recommendedName>
</protein>
<reference evidence="8 9" key="1">
    <citation type="journal article" date="2014" name="Genome Announc.">
        <title>Genome sequence of the basidiomycetous fungus Pseudozyma aphidis DSM70725, an efficient producer of biosurfactant mannosylerythritol lipids.</title>
        <authorList>
            <person name="Lorenz S."/>
            <person name="Guenther M."/>
            <person name="Grumaz C."/>
            <person name="Rupp S."/>
            <person name="Zibek S."/>
            <person name="Sohn K."/>
        </authorList>
    </citation>
    <scope>NUCLEOTIDE SEQUENCE [LARGE SCALE GENOMIC DNA]</scope>
    <source>
        <strain evidence="9">ATCC 32657 / CBS 517.83 / DSM 70725 / JCM 10318 / NBRC 10182 / NRRL Y-7954 / St-0401</strain>
    </source>
</reference>
<evidence type="ECO:0000259" key="7">
    <source>
        <dbReference type="Pfam" id="PF02826"/>
    </source>
</evidence>
<dbReference type="PANTHER" id="PTHR10996">
    <property type="entry name" value="2-HYDROXYACID DEHYDROGENASE-RELATED"/>
    <property type="match status" value="1"/>
</dbReference>
<feature type="domain" description="D-isomer specific 2-hydroxyacid dehydrogenase catalytic" evidence="6">
    <location>
        <begin position="160"/>
        <end position="478"/>
    </location>
</feature>
<dbReference type="InterPro" id="IPR029753">
    <property type="entry name" value="D-isomer_DH_CS"/>
</dbReference>